<name>A0ABX6HG70_9PSED</name>
<accession>A0ABX6HG70</accession>
<keyword evidence="2" id="KW-1185">Reference proteome</keyword>
<evidence type="ECO:0000313" key="2">
    <source>
        <dbReference type="Proteomes" id="UP000464644"/>
    </source>
</evidence>
<sequence length="340" mass="38456">MNLFEPIVSAAQHHPNFKNLLRMGNGFTLDVLNDWAQGFIDRDGKFVTEFQMTFNSSFWELYLHAVLKKYDMPVDFTKASPDFCLPSKGFNIEATVASSAQGAAPEHLRLGKAPPADLNAFNFRSIIRLSNSLAAKRRKYLESYAALDHVQDRPYVVAVTNFDQPFSFMACQRPIEAVLHGYYVDEERYIASGGGEGRLEGETLLKVFKDNGSPIELGLFTTPAYREISAVIFSNCANMGKVRALSSDPSPGIVFTALRLNPASDQPHIIRAPKRRYEENLLDGLRIYHNPYATHPLAPALFRHPSVFQSFWENDDWVYEQREGQLLFRSVQTAIKSRHS</sequence>
<proteinExistence type="predicted"/>
<dbReference type="EMBL" id="CP047265">
    <property type="protein sequence ID" value="QHF04324.1"/>
    <property type="molecule type" value="Genomic_DNA"/>
</dbReference>
<reference evidence="1 2" key="1">
    <citation type="journal article" date="2014" name="Genome Announc.">
        <title>Draft Genome Sequences of a Phylogenetically Diverse Suite of Pseudomonas syringae Strains from Multiple Source Populations.</title>
        <authorList>
            <person name="Baltrus D.A."/>
            <person name="Yourstone S."/>
            <person name="Lind A."/>
            <person name="Guilbaud C."/>
            <person name="Sands D.C."/>
            <person name="Jones C.D."/>
            <person name="Morris C.E."/>
            <person name="Dangl J.L."/>
        </authorList>
    </citation>
    <scope>NUCLEOTIDE SEQUENCE [LARGE SCALE GENOMIC DNA]</scope>
    <source>
        <strain evidence="1 2">CC1524</strain>
    </source>
</reference>
<dbReference type="RefSeq" id="WP_024686583.1">
    <property type="nucleotide sequence ID" value="NZ_CP047265.1"/>
</dbReference>
<gene>
    <name evidence="1" type="ORF">N015_18690</name>
</gene>
<dbReference type="Proteomes" id="UP000464644">
    <property type="component" value="Chromosome"/>
</dbReference>
<evidence type="ECO:0000313" key="1">
    <source>
        <dbReference type="EMBL" id="QHF04324.1"/>
    </source>
</evidence>
<organism evidence="1 2">
    <name type="scientific">Pseudomonas asturiensis</name>
    <dbReference type="NCBI Taxonomy" id="1190415"/>
    <lineage>
        <taxon>Bacteria</taxon>
        <taxon>Pseudomonadati</taxon>
        <taxon>Pseudomonadota</taxon>
        <taxon>Gammaproteobacteria</taxon>
        <taxon>Pseudomonadales</taxon>
        <taxon>Pseudomonadaceae</taxon>
        <taxon>Pseudomonas</taxon>
    </lineage>
</organism>
<protein>
    <submittedName>
        <fullName evidence="1">Glycosaminoglycan attachment site</fullName>
    </submittedName>
</protein>